<dbReference type="KEGG" id="psc:A458_17910"/>
<accession>I4CXK0</accession>
<name>I4CXK0_STUST</name>
<gene>
    <name evidence="1" type="ORF">A458_17910</name>
</gene>
<dbReference type="NCBIfam" id="NF041728">
    <property type="entry name" value="BPSL0761_fam"/>
    <property type="match status" value="1"/>
</dbReference>
<evidence type="ECO:0000313" key="1">
    <source>
        <dbReference type="EMBL" id="AFM34807.1"/>
    </source>
</evidence>
<organism evidence="1 2">
    <name type="scientific">Stutzerimonas stutzeri CCUG 29243</name>
    <dbReference type="NCBI Taxonomy" id="1196835"/>
    <lineage>
        <taxon>Bacteria</taxon>
        <taxon>Pseudomonadati</taxon>
        <taxon>Pseudomonadota</taxon>
        <taxon>Gammaproteobacteria</taxon>
        <taxon>Pseudomonadales</taxon>
        <taxon>Pseudomonadaceae</taxon>
        <taxon>Stutzerimonas</taxon>
    </lineage>
</organism>
<sequence>MTMPSERTRSIIQTREFLVNLSHDKTLSDAVRTEAHRLLRHYPSADEVLLAGKVEEQRADGLPWLFLSSKVD</sequence>
<dbReference type="PATRIC" id="fig|1196835.3.peg.3605"/>
<reference evidence="1 2" key="1">
    <citation type="journal article" date="2012" name="J. Bacteriol.">
        <title>Complete Genome Sequence of the Naphthalene-Degrading Bacterium Pseudomonas stutzeri AN10 (CCUG 29243).</title>
        <authorList>
            <person name="Brunet-Galmes I."/>
            <person name="Busquets A."/>
            <person name="Pena A."/>
            <person name="Gomila M."/>
            <person name="Nogales B."/>
            <person name="Garcia-Valdes E."/>
            <person name="Lalucat J."/>
            <person name="Bennasar A."/>
            <person name="Bosch R."/>
        </authorList>
    </citation>
    <scope>NUCLEOTIDE SEQUENCE [LARGE SCALE GENOMIC DNA]</scope>
    <source>
        <strain evidence="1 2">CCUG 29243</strain>
    </source>
</reference>
<dbReference type="eggNOG" id="ENOG502ZDSY">
    <property type="taxonomic scope" value="Bacteria"/>
</dbReference>
<dbReference type="AlphaFoldDB" id="I4CXK0"/>
<dbReference type="InterPro" id="IPR049723">
    <property type="entry name" value="BPSL0761-like"/>
</dbReference>
<evidence type="ECO:0000313" key="2">
    <source>
        <dbReference type="Proteomes" id="UP000006063"/>
    </source>
</evidence>
<proteinExistence type="predicted"/>
<dbReference type="Proteomes" id="UP000006063">
    <property type="component" value="Chromosome"/>
</dbReference>
<dbReference type="EMBL" id="CP003677">
    <property type="protein sequence ID" value="AFM34807.1"/>
    <property type="molecule type" value="Genomic_DNA"/>
</dbReference>
<protein>
    <submittedName>
        <fullName evidence="1">Uncharacterized protein</fullName>
    </submittedName>
</protein>
<dbReference type="RefSeq" id="WP_014821617.1">
    <property type="nucleotide sequence ID" value="NC_018028.1"/>
</dbReference>
<dbReference type="HOGENOM" id="CLU_173315_0_0_6"/>